<proteinExistence type="inferred from homology"/>
<evidence type="ECO:0000259" key="9">
    <source>
        <dbReference type="Pfam" id="PF25967"/>
    </source>
</evidence>
<comment type="caution">
    <text evidence="10">The sequence shown here is derived from an EMBL/GenBank/DDBJ whole genome shotgun (WGS) entry which is preliminary data.</text>
</comment>
<evidence type="ECO:0000256" key="2">
    <source>
        <dbReference type="ARBA" id="ARBA00009477"/>
    </source>
</evidence>
<feature type="domain" description="Multidrug resistance protein MdtA-like barrel-sandwich hybrid" evidence="7">
    <location>
        <begin position="68"/>
        <end position="197"/>
    </location>
</feature>
<feature type="domain" description="Multidrug resistance protein MdtA-like beta-barrel" evidence="8">
    <location>
        <begin position="201"/>
        <end position="290"/>
    </location>
</feature>
<dbReference type="Pfam" id="PF25967">
    <property type="entry name" value="RND-MFP_C"/>
    <property type="match status" value="1"/>
</dbReference>
<comment type="similarity">
    <text evidence="2">Belongs to the membrane fusion protein (MFP) (TC 8.A.1) family.</text>
</comment>
<dbReference type="Proteomes" id="UP000275199">
    <property type="component" value="Unassembled WGS sequence"/>
</dbReference>
<dbReference type="Gene3D" id="2.40.420.20">
    <property type="match status" value="1"/>
</dbReference>
<evidence type="ECO:0000259" key="8">
    <source>
        <dbReference type="Pfam" id="PF25944"/>
    </source>
</evidence>
<dbReference type="Pfam" id="PF25944">
    <property type="entry name" value="Beta-barrel_RND"/>
    <property type="match status" value="1"/>
</dbReference>
<comment type="subcellular location">
    <subcellularLocation>
        <location evidence="1">Cell inner membrane</location>
        <topology evidence="1">Lipid-anchor</topology>
    </subcellularLocation>
</comment>
<dbReference type="SUPFAM" id="SSF111369">
    <property type="entry name" value="HlyD-like secretion proteins"/>
    <property type="match status" value="1"/>
</dbReference>
<dbReference type="InterPro" id="IPR058627">
    <property type="entry name" value="MdtA-like_C"/>
</dbReference>
<name>A0ABX9XGT0_9PSED</name>
<evidence type="ECO:0000313" key="10">
    <source>
        <dbReference type="EMBL" id="ROZ83683.1"/>
    </source>
</evidence>
<dbReference type="Gene3D" id="1.10.287.470">
    <property type="entry name" value="Helix hairpin bin"/>
    <property type="match status" value="1"/>
</dbReference>
<dbReference type="NCBIfam" id="TIGR01730">
    <property type="entry name" value="RND_mfp"/>
    <property type="match status" value="1"/>
</dbReference>
<keyword evidence="11" id="KW-1185">Reference proteome</keyword>
<protein>
    <submittedName>
        <fullName evidence="10">Efflux RND transporter periplasmic adaptor subunit</fullName>
    </submittedName>
</protein>
<evidence type="ECO:0000259" key="6">
    <source>
        <dbReference type="Pfam" id="PF25876"/>
    </source>
</evidence>
<evidence type="ECO:0000313" key="11">
    <source>
        <dbReference type="Proteomes" id="UP000275199"/>
    </source>
</evidence>
<dbReference type="EMBL" id="RKKU01000015">
    <property type="protein sequence ID" value="ROZ83683.1"/>
    <property type="molecule type" value="Genomic_DNA"/>
</dbReference>
<feature type="domain" description="Multidrug resistance protein MdtA-like alpha-helical hairpin" evidence="6">
    <location>
        <begin position="103"/>
        <end position="164"/>
    </location>
</feature>
<feature type="region of interest" description="Disordered" evidence="5">
    <location>
        <begin position="364"/>
        <end position="394"/>
    </location>
</feature>
<dbReference type="InterPro" id="IPR058624">
    <property type="entry name" value="MdtA-like_HH"/>
</dbReference>
<reference evidence="10 11" key="1">
    <citation type="submission" date="2018-11" db="EMBL/GenBank/DDBJ databases">
        <authorList>
            <person name="Jang G.I."/>
            <person name="Hwang C.Y."/>
        </authorList>
    </citation>
    <scope>NUCLEOTIDE SEQUENCE [LARGE SCALE GENOMIC DNA]</scope>
    <source>
        <strain evidence="10 11">SSM26</strain>
    </source>
</reference>
<dbReference type="Pfam" id="PF25876">
    <property type="entry name" value="HH_MFP_RND"/>
    <property type="match status" value="1"/>
</dbReference>
<keyword evidence="4" id="KW-0175">Coiled coil</keyword>
<dbReference type="PANTHER" id="PTHR30158">
    <property type="entry name" value="ACRA/E-RELATED COMPONENT OF DRUG EFFLUX TRANSPORTER"/>
    <property type="match status" value="1"/>
</dbReference>
<feature type="domain" description="Multidrug resistance protein MdtA-like C-terminal permuted SH3" evidence="9">
    <location>
        <begin position="295"/>
        <end position="356"/>
    </location>
</feature>
<evidence type="ECO:0000256" key="4">
    <source>
        <dbReference type="ARBA" id="ARBA00023054"/>
    </source>
</evidence>
<sequence length="394" mass="42086">MSIKPAHAALIPLLAITVLLGACQKQEENQQQGPGSEDQGPPKVGVVTLKAEHFVLTTELPGRTAAYRIAEVRPQVNGIIEKRLFEEGAEVKAGQQLYQIDDDVYQATLKSAQASALASRSLADRYGILVKERAVSQQEFDEARASSLQAQAALDQAQINVRYTKVLAPIAGRIGRSAFTEGALVSNGQAQELATIQQLDPIYVDVTQPARDMLNLRRDLEAGRLESGGENAAKVTLTLEDGSVYPLDGKLEFSEVSVDSSTGSVTLRAVFPNPDEMLLPGMFVHAKLVEGAKSNAILAPQQGITRTPRGTATALVVNAENKVEKREVETERTVGNRWLINSGLNDGDRLITEGLQFVKPGAEVSVAPATNVSEQPKPGSSDSGDKASSPAQEG</sequence>
<accession>A0ABX9XGT0</accession>
<organism evidence="10 11">
    <name type="scientific">Pseudomonas neustonica</name>
    <dbReference type="NCBI Taxonomy" id="2487346"/>
    <lineage>
        <taxon>Bacteria</taxon>
        <taxon>Pseudomonadati</taxon>
        <taxon>Pseudomonadota</taxon>
        <taxon>Gammaproteobacteria</taxon>
        <taxon>Pseudomonadales</taxon>
        <taxon>Pseudomonadaceae</taxon>
        <taxon>Pseudomonas</taxon>
    </lineage>
</organism>
<dbReference type="Pfam" id="PF25917">
    <property type="entry name" value="BSH_RND"/>
    <property type="match status" value="1"/>
</dbReference>
<dbReference type="PROSITE" id="PS51257">
    <property type="entry name" value="PROKAR_LIPOPROTEIN"/>
    <property type="match status" value="1"/>
</dbReference>
<gene>
    <name evidence="10" type="ORF">EF096_12590</name>
</gene>
<evidence type="ECO:0000256" key="1">
    <source>
        <dbReference type="ARBA" id="ARBA00004519"/>
    </source>
</evidence>
<dbReference type="Gene3D" id="2.40.50.100">
    <property type="match status" value="1"/>
</dbReference>
<dbReference type="InterPro" id="IPR058625">
    <property type="entry name" value="MdtA-like_BSH"/>
</dbReference>
<dbReference type="RefSeq" id="WP_123889978.1">
    <property type="nucleotide sequence ID" value="NZ_RKKU01000015.1"/>
</dbReference>
<evidence type="ECO:0000256" key="3">
    <source>
        <dbReference type="ARBA" id="ARBA00022448"/>
    </source>
</evidence>
<evidence type="ECO:0000256" key="5">
    <source>
        <dbReference type="SAM" id="MobiDB-lite"/>
    </source>
</evidence>
<keyword evidence="3" id="KW-0813">Transport</keyword>
<dbReference type="PANTHER" id="PTHR30158:SF3">
    <property type="entry name" value="MULTIDRUG EFFLUX PUMP SUBUNIT ACRA-RELATED"/>
    <property type="match status" value="1"/>
</dbReference>
<feature type="compositionally biased region" description="Polar residues" evidence="5">
    <location>
        <begin position="368"/>
        <end position="382"/>
    </location>
</feature>
<evidence type="ECO:0000259" key="7">
    <source>
        <dbReference type="Pfam" id="PF25917"/>
    </source>
</evidence>
<dbReference type="InterPro" id="IPR006143">
    <property type="entry name" value="RND_pump_MFP"/>
</dbReference>
<dbReference type="InterPro" id="IPR058626">
    <property type="entry name" value="MdtA-like_b-barrel"/>
</dbReference>
<dbReference type="Gene3D" id="2.40.30.170">
    <property type="match status" value="1"/>
</dbReference>